<dbReference type="Proteomes" id="UP001216595">
    <property type="component" value="Unassembled WGS sequence"/>
</dbReference>
<evidence type="ECO:0000256" key="1">
    <source>
        <dbReference type="SAM" id="SignalP"/>
    </source>
</evidence>
<protein>
    <recommendedName>
        <fullName evidence="2">Peptidase M61 catalytic domain-containing protein</fullName>
    </recommendedName>
</protein>
<dbReference type="SUPFAM" id="SSF55486">
    <property type="entry name" value="Metalloproteases ('zincins'), catalytic domain"/>
    <property type="match status" value="1"/>
</dbReference>
<dbReference type="Gene3D" id="1.10.390.10">
    <property type="entry name" value="Neutral Protease Domain 2"/>
    <property type="match status" value="1"/>
</dbReference>
<dbReference type="InterPro" id="IPR027268">
    <property type="entry name" value="Peptidase_M4/M1_CTD_sf"/>
</dbReference>
<dbReference type="EMBL" id="JAQQKW010000006">
    <property type="protein sequence ID" value="MDC7694915.1"/>
    <property type="molecule type" value="Genomic_DNA"/>
</dbReference>
<sequence>MRKNGIVVWLLCVSLTGLSAEGNAKSPDPSGVTYHLDTITQGDHLTAVRLRLRFRADKDGKATLRLPDRWGGGDRFYERLKDLDIKGAKTVTTPEPAVREINAKPYALITVSYRLEANRTPGQEVPLDTNYTYPVIAPDWFYITGPGLFAVVEGRDPQAQHFSWSLPRGWTGATNLQYPTPPELNEAADQSVLLAGKDVHIAQLKVKSGDLRIAWRGHFDQFTSDAFNASVHDIINAEQSFWGEGQDHFLVTLAPSESAKGGRSIRGSGLGESFAMVATPETELGALKIILAHEYFHSWNPLRLGGFDPDEEEKSGYWFSEGFTDYYARKLAYEGGAVDAQQFMATWNDALRAYAASPYRTAPNSVIVEKFWNDPLVQKLPYQRGSMLAVLLDARWRAQGKSMDGFIHVLRDQARADTASKAPHVKLIDRLNRAATAYGVDFGDLIDRYMLKGEAMTLPEDAFGAKFRVVSEDVPVRTLGYDPDKSRAAGAFVAVDPEGPAYRAGIREGMKRLRVESRGVGDGHDVITAVVEGAEGKPQTITFTATGKDYIRTQKLILR</sequence>
<dbReference type="RefSeq" id="WP_272741619.1">
    <property type="nucleotide sequence ID" value="NZ_JAQQKW010000006.1"/>
</dbReference>
<accession>A0ABT5IGC8</accession>
<reference evidence="3 4" key="1">
    <citation type="submission" date="2023-01" db="EMBL/GenBank/DDBJ databases">
        <title>Novel species of the genus Asticcacaulis isolated from rivers.</title>
        <authorList>
            <person name="Lu H."/>
        </authorList>
    </citation>
    <scope>NUCLEOTIDE SEQUENCE [LARGE SCALE GENOMIC DNA]</scope>
    <source>
        <strain evidence="3 4">DXS10W</strain>
    </source>
</reference>
<dbReference type="Pfam" id="PF05299">
    <property type="entry name" value="Peptidase_M61"/>
    <property type="match status" value="1"/>
</dbReference>
<organism evidence="3 4">
    <name type="scientific">Asticcacaulis currens</name>
    <dbReference type="NCBI Taxonomy" id="2984210"/>
    <lineage>
        <taxon>Bacteria</taxon>
        <taxon>Pseudomonadati</taxon>
        <taxon>Pseudomonadota</taxon>
        <taxon>Alphaproteobacteria</taxon>
        <taxon>Caulobacterales</taxon>
        <taxon>Caulobacteraceae</taxon>
        <taxon>Asticcacaulis</taxon>
    </lineage>
</organism>
<proteinExistence type="predicted"/>
<gene>
    <name evidence="3" type="ORF">PQU94_11545</name>
</gene>
<feature type="domain" description="Peptidase M61 catalytic" evidence="2">
    <location>
        <begin position="290"/>
        <end position="360"/>
    </location>
</feature>
<comment type="caution">
    <text evidence="3">The sequence shown here is derived from an EMBL/GenBank/DDBJ whole genome shotgun (WGS) entry which is preliminary data.</text>
</comment>
<name>A0ABT5IGC8_9CAUL</name>
<feature type="signal peptide" evidence="1">
    <location>
        <begin position="1"/>
        <end position="19"/>
    </location>
</feature>
<feature type="chain" id="PRO_5047061156" description="Peptidase M61 catalytic domain-containing protein" evidence="1">
    <location>
        <begin position="20"/>
        <end position="559"/>
    </location>
</feature>
<keyword evidence="4" id="KW-1185">Reference proteome</keyword>
<evidence type="ECO:0000313" key="3">
    <source>
        <dbReference type="EMBL" id="MDC7694915.1"/>
    </source>
</evidence>
<evidence type="ECO:0000259" key="2">
    <source>
        <dbReference type="Pfam" id="PF05299"/>
    </source>
</evidence>
<dbReference type="InterPro" id="IPR007963">
    <property type="entry name" value="Peptidase_M61_catalytic"/>
</dbReference>
<evidence type="ECO:0000313" key="4">
    <source>
        <dbReference type="Proteomes" id="UP001216595"/>
    </source>
</evidence>
<keyword evidence="1" id="KW-0732">Signal</keyword>